<feature type="region of interest" description="Disordered" evidence="1">
    <location>
        <begin position="435"/>
        <end position="530"/>
    </location>
</feature>
<dbReference type="InterPro" id="IPR036457">
    <property type="entry name" value="PPM-type-like_dom_sf"/>
</dbReference>
<comment type="caution">
    <text evidence="4">The sequence shown here is derived from an EMBL/GenBank/DDBJ whole genome shotgun (WGS) entry which is preliminary data.</text>
</comment>
<feature type="region of interest" description="Disordered" evidence="1">
    <location>
        <begin position="176"/>
        <end position="200"/>
    </location>
</feature>
<evidence type="ECO:0000259" key="3">
    <source>
        <dbReference type="PROSITE" id="PS51746"/>
    </source>
</evidence>
<protein>
    <submittedName>
        <fullName evidence="4">Phosphatase 2C-like domain-containing protein</fullName>
    </submittedName>
</protein>
<dbReference type="SUPFAM" id="SSF81606">
    <property type="entry name" value="PP2C-like"/>
    <property type="match status" value="1"/>
</dbReference>
<dbReference type="InterPro" id="IPR015655">
    <property type="entry name" value="PP2C"/>
</dbReference>
<feature type="transmembrane region" description="Helical" evidence="2">
    <location>
        <begin position="21"/>
        <end position="39"/>
    </location>
</feature>
<evidence type="ECO:0000313" key="5">
    <source>
        <dbReference type="Proteomes" id="UP000772434"/>
    </source>
</evidence>
<dbReference type="GO" id="GO:0005739">
    <property type="term" value="C:mitochondrion"/>
    <property type="evidence" value="ECO:0007669"/>
    <property type="project" value="TreeGrafter"/>
</dbReference>
<proteinExistence type="predicted"/>
<dbReference type="InterPro" id="IPR001932">
    <property type="entry name" value="PPM-type_phosphatase-like_dom"/>
</dbReference>
<keyword evidence="5" id="KW-1185">Reference proteome</keyword>
<evidence type="ECO:0000256" key="2">
    <source>
        <dbReference type="SAM" id="Phobius"/>
    </source>
</evidence>
<keyword evidence="2" id="KW-0472">Membrane</keyword>
<evidence type="ECO:0000256" key="1">
    <source>
        <dbReference type="SAM" id="MobiDB-lite"/>
    </source>
</evidence>
<dbReference type="EMBL" id="JADNRY010000256">
    <property type="protein sequence ID" value="KAF9060187.1"/>
    <property type="molecule type" value="Genomic_DNA"/>
</dbReference>
<dbReference type="Pfam" id="PF00481">
    <property type="entry name" value="PP2C"/>
    <property type="match status" value="1"/>
</dbReference>
<feature type="domain" description="PPM-type phosphatase" evidence="3">
    <location>
        <begin position="103"/>
        <end position="591"/>
    </location>
</feature>
<dbReference type="Proteomes" id="UP000772434">
    <property type="component" value="Unassembled WGS sequence"/>
</dbReference>
<dbReference type="AlphaFoldDB" id="A0A9P5PBN2"/>
<keyword evidence="2" id="KW-1133">Transmembrane helix</keyword>
<evidence type="ECO:0000313" key="4">
    <source>
        <dbReference type="EMBL" id="KAF9060187.1"/>
    </source>
</evidence>
<feature type="compositionally biased region" description="Low complexity" evidence="1">
    <location>
        <begin position="451"/>
        <end position="496"/>
    </location>
</feature>
<dbReference type="CDD" id="cd00143">
    <property type="entry name" value="PP2Cc"/>
    <property type="match status" value="1"/>
</dbReference>
<dbReference type="Gene3D" id="3.60.40.10">
    <property type="entry name" value="PPM-type phosphatase domain"/>
    <property type="match status" value="1"/>
</dbReference>
<gene>
    <name evidence="4" type="ORF">BDP27DRAFT_1302038</name>
</gene>
<dbReference type="PANTHER" id="PTHR13832">
    <property type="entry name" value="PROTEIN PHOSPHATASE 2C"/>
    <property type="match status" value="1"/>
</dbReference>
<reference evidence="4" key="1">
    <citation type="submission" date="2020-11" db="EMBL/GenBank/DDBJ databases">
        <authorList>
            <consortium name="DOE Joint Genome Institute"/>
            <person name="Ahrendt S."/>
            <person name="Riley R."/>
            <person name="Andreopoulos W."/>
            <person name="Labutti K."/>
            <person name="Pangilinan J."/>
            <person name="Ruiz-Duenas F.J."/>
            <person name="Barrasa J.M."/>
            <person name="Sanchez-Garcia M."/>
            <person name="Camarero S."/>
            <person name="Miyauchi S."/>
            <person name="Serrano A."/>
            <person name="Linde D."/>
            <person name="Babiker R."/>
            <person name="Drula E."/>
            <person name="Ayuso-Fernandez I."/>
            <person name="Pacheco R."/>
            <person name="Padilla G."/>
            <person name="Ferreira P."/>
            <person name="Barriuso J."/>
            <person name="Kellner H."/>
            <person name="Castanera R."/>
            <person name="Alfaro M."/>
            <person name="Ramirez L."/>
            <person name="Pisabarro A.G."/>
            <person name="Kuo A."/>
            <person name="Tritt A."/>
            <person name="Lipzen A."/>
            <person name="He G."/>
            <person name="Yan M."/>
            <person name="Ng V."/>
            <person name="Cullen D."/>
            <person name="Martin F."/>
            <person name="Rosso M.-N."/>
            <person name="Henrissat B."/>
            <person name="Hibbett D."/>
            <person name="Martinez A.T."/>
            <person name="Grigoriev I.V."/>
        </authorList>
    </citation>
    <scope>NUCLEOTIDE SEQUENCE</scope>
    <source>
        <strain evidence="4">AH 40177</strain>
    </source>
</reference>
<dbReference type="PANTHER" id="PTHR13832:SF792">
    <property type="entry name" value="GM14286P"/>
    <property type="match status" value="1"/>
</dbReference>
<dbReference type="SMART" id="SM00332">
    <property type="entry name" value="PP2Cc"/>
    <property type="match status" value="1"/>
</dbReference>
<dbReference type="OrthoDB" id="420076at2759"/>
<keyword evidence="2" id="KW-0812">Transmembrane</keyword>
<organism evidence="4 5">
    <name type="scientific">Rhodocollybia butyracea</name>
    <dbReference type="NCBI Taxonomy" id="206335"/>
    <lineage>
        <taxon>Eukaryota</taxon>
        <taxon>Fungi</taxon>
        <taxon>Dikarya</taxon>
        <taxon>Basidiomycota</taxon>
        <taxon>Agaricomycotina</taxon>
        <taxon>Agaricomycetes</taxon>
        <taxon>Agaricomycetidae</taxon>
        <taxon>Agaricales</taxon>
        <taxon>Marasmiineae</taxon>
        <taxon>Omphalotaceae</taxon>
        <taxon>Rhodocollybia</taxon>
    </lineage>
</organism>
<name>A0A9P5PBN2_9AGAR</name>
<feature type="compositionally biased region" description="Polar residues" evidence="1">
    <location>
        <begin position="508"/>
        <end position="527"/>
    </location>
</feature>
<accession>A0A9P5PBN2</accession>
<dbReference type="PROSITE" id="PS51746">
    <property type="entry name" value="PPM_2"/>
    <property type="match status" value="1"/>
</dbReference>
<sequence>MFRHVLRHIHPSRTRKTVRTAVTVGVSTTLICVTSFAVAGRNNTIRCDSGLDDDEFTARDTKSRKNGLIEQFKRPRWEEEEYQSADTTFASGPTWFPNKKSGIVRCDALIVPANMPSEDSITVYFPDNPDHEDDRRSYIALLDGHNGPAMSDFLCDHLVEYVAYALSQLPQQYEPTGFFDHDDAHTPAASSSSPSAPIPDQTFVNDTIKQAFKDIDDAMIDVSDVLSSPSNSKTNAVRSLRYAHTGSCALLSIYESDTKLLRVALTGDSRAVLGRKVRSDPKDSNNSNNYGSNGYTYQVHVLSADQNGYNPKEVERLEREHPGERVVEKGRVMGWGMARAFGDAAYKWSVDVQRELHERYLGDRVRENMKTPPYLTAEPEITTTRIRKGDFLIMASDGLWDCLTSDEAVGLVGLWLQTNASAVYTNTPMRDFPPGGLRPIGVLSPSPVSPYPSASQSPQSQSQSPSQSESQSDSQTTLTATTIIPKDTKDTTSSSHQSHHHQEEPKTYSRSQLPLSKKLQNNGTDDTTPMYPWWHTPKQFVLTPKDFSAAAHLARNALGGADKDLTEALISLVPPRARRYRDDIAIAVAFFLRDFLGF</sequence>
<dbReference type="GO" id="GO:0004741">
    <property type="term" value="F:[pyruvate dehydrogenase (acetyl-transferring)]-phosphatase activity"/>
    <property type="evidence" value="ECO:0007669"/>
    <property type="project" value="TreeGrafter"/>
</dbReference>